<feature type="region of interest" description="Disordered" evidence="1">
    <location>
        <begin position="213"/>
        <end position="275"/>
    </location>
</feature>
<evidence type="ECO:0000313" key="2">
    <source>
        <dbReference type="EMBL" id="CAG6543476.1"/>
    </source>
</evidence>
<feature type="compositionally biased region" description="Polar residues" evidence="1">
    <location>
        <begin position="97"/>
        <end position="123"/>
    </location>
</feature>
<evidence type="ECO:0000256" key="1">
    <source>
        <dbReference type="SAM" id="MobiDB-lite"/>
    </source>
</evidence>
<dbReference type="AlphaFoldDB" id="A0A8D8I064"/>
<feature type="compositionally biased region" description="Basic and acidic residues" evidence="1">
    <location>
        <begin position="265"/>
        <end position="275"/>
    </location>
</feature>
<name>A0A8D8I064_CULPI</name>
<reference evidence="2" key="1">
    <citation type="submission" date="2021-05" db="EMBL/GenBank/DDBJ databases">
        <authorList>
            <person name="Alioto T."/>
            <person name="Alioto T."/>
            <person name="Gomez Garrido J."/>
        </authorList>
    </citation>
    <scope>NUCLEOTIDE SEQUENCE</scope>
</reference>
<organism evidence="2">
    <name type="scientific">Culex pipiens</name>
    <name type="common">House mosquito</name>
    <dbReference type="NCBI Taxonomy" id="7175"/>
    <lineage>
        <taxon>Eukaryota</taxon>
        <taxon>Metazoa</taxon>
        <taxon>Ecdysozoa</taxon>
        <taxon>Arthropoda</taxon>
        <taxon>Hexapoda</taxon>
        <taxon>Insecta</taxon>
        <taxon>Pterygota</taxon>
        <taxon>Neoptera</taxon>
        <taxon>Endopterygota</taxon>
        <taxon>Diptera</taxon>
        <taxon>Nematocera</taxon>
        <taxon>Culicoidea</taxon>
        <taxon>Culicidae</taxon>
        <taxon>Culicinae</taxon>
        <taxon>Culicini</taxon>
        <taxon>Culex</taxon>
        <taxon>Culex</taxon>
    </lineage>
</organism>
<proteinExistence type="predicted"/>
<feature type="region of interest" description="Disordered" evidence="1">
    <location>
        <begin position="49"/>
        <end position="137"/>
    </location>
</feature>
<dbReference type="EMBL" id="HBUE01335382">
    <property type="protein sequence ID" value="CAG6595598.1"/>
    <property type="molecule type" value="Transcribed_RNA"/>
</dbReference>
<protein>
    <submittedName>
        <fullName evidence="2">(northern house mosquito) hypothetical protein</fullName>
    </submittedName>
</protein>
<feature type="compositionally biased region" description="Low complexity" evidence="1">
    <location>
        <begin position="49"/>
        <end position="61"/>
    </location>
</feature>
<accession>A0A8D8I064</accession>
<dbReference type="EMBL" id="HBUE01228628">
    <property type="protein sequence ID" value="CAG6543487.1"/>
    <property type="molecule type" value="Transcribed_RNA"/>
</dbReference>
<dbReference type="EMBL" id="HBUE01228621">
    <property type="protein sequence ID" value="CAG6543476.1"/>
    <property type="molecule type" value="Transcribed_RNA"/>
</dbReference>
<dbReference type="EMBL" id="HBUE01335389">
    <property type="protein sequence ID" value="CAG6595609.1"/>
    <property type="molecule type" value="Transcribed_RNA"/>
</dbReference>
<feature type="compositionally biased region" description="Low complexity" evidence="1">
    <location>
        <begin position="224"/>
        <end position="235"/>
    </location>
</feature>
<sequence>MHHPRWPPTEATRNIVILRPAWTSTDRTERPQPVVATEPALVRLREVTAPTGTAKAGTAVPPSRPQVTPPERSTMPVTTTTVPERTIPGIRPDTRKTTASRTARPPSTVQSQRKPTPASSMTNGRRIPATTRKPTRRAMQRPISTLMVVITKAREKENSRKQIQITMIERQKVNKTKKRANAKEVCDCVCNATKRENAATYDKRKKTETTEHLNGNGMREKKNQTNQIKTKTTNKMAPVFDEGAKMTRKTQRSDPEQRKKRNFYTHRECRQHVQI</sequence>